<dbReference type="EMBL" id="BMAR01000029">
    <property type="protein sequence ID" value="GFR49368.1"/>
    <property type="molecule type" value="Genomic_DNA"/>
</dbReference>
<dbReference type="Gene3D" id="3.10.450.50">
    <property type="match status" value="1"/>
</dbReference>
<keyword evidence="3" id="KW-1185">Reference proteome</keyword>
<sequence length="216" mass="23869">MLQLRSSVRRPVAGAGRWQAVAPFSSRIAMHKPQIIRDRRIARSTADRASLDSDVSIAELEADLSLALAQEDYKLAARLRDAIQQKQQVSKLAVEDANRRFYDAFMSGRVEEMAKVLGEGEQVQVVHPGSSCIAGREQVLASWGAVLRHVRPGAFKLVLEDVRVHARGDMGFVTCVEVVDADDSRGRILATNVFEKQGGVWRIVQHHGSTAAGRFR</sequence>
<dbReference type="InterPro" id="IPR032710">
    <property type="entry name" value="NTF2-like_dom_sf"/>
</dbReference>
<evidence type="ECO:0000259" key="1">
    <source>
        <dbReference type="Pfam" id="PF13474"/>
    </source>
</evidence>
<dbReference type="PANTHER" id="PTHR34957:SF1">
    <property type="entry name" value="NUCLEAR TRANSPORT FACTOR 2 (NTF2) FAMILY PROTEIN"/>
    <property type="match status" value="1"/>
</dbReference>
<dbReference type="PANTHER" id="PTHR34957">
    <property type="entry name" value="NUCLEAR TRANSPORT FACTOR 2 (NTF2) FAMILY PROTEIN"/>
    <property type="match status" value="1"/>
</dbReference>
<comment type="caution">
    <text evidence="2">The sequence shown here is derived from an EMBL/GenBank/DDBJ whole genome shotgun (WGS) entry which is preliminary data.</text>
</comment>
<name>A0AAD3HQG4_9CHLO</name>
<protein>
    <recommendedName>
        <fullName evidence="1">SnoaL-like domain-containing protein</fullName>
    </recommendedName>
</protein>
<dbReference type="Proteomes" id="UP001054857">
    <property type="component" value="Unassembled WGS sequence"/>
</dbReference>
<accession>A0AAD3HQG4</accession>
<reference evidence="2 3" key="1">
    <citation type="journal article" date="2021" name="Sci. Rep.">
        <title>Genome sequencing of the multicellular alga Astrephomene provides insights into convergent evolution of germ-soma differentiation.</title>
        <authorList>
            <person name="Yamashita S."/>
            <person name="Yamamoto K."/>
            <person name="Matsuzaki R."/>
            <person name="Suzuki S."/>
            <person name="Yamaguchi H."/>
            <person name="Hirooka S."/>
            <person name="Minakuchi Y."/>
            <person name="Miyagishima S."/>
            <person name="Kawachi M."/>
            <person name="Toyoda A."/>
            <person name="Nozaki H."/>
        </authorList>
    </citation>
    <scope>NUCLEOTIDE SEQUENCE [LARGE SCALE GENOMIC DNA]</scope>
    <source>
        <strain evidence="2 3">NIES-4017</strain>
    </source>
</reference>
<dbReference type="AlphaFoldDB" id="A0AAD3HQG4"/>
<proteinExistence type="predicted"/>
<organism evidence="2 3">
    <name type="scientific">Astrephomene gubernaculifera</name>
    <dbReference type="NCBI Taxonomy" id="47775"/>
    <lineage>
        <taxon>Eukaryota</taxon>
        <taxon>Viridiplantae</taxon>
        <taxon>Chlorophyta</taxon>
        <taxon>core chlorophytes</taxon>
        <taxon>Chlorophyceae</taxon>
        <taxon>CS clade</taxon>
        <taxon>Chlamydomonadales</taxon>
        <taxon>Astrephomenaceae</taxon>
        <taxon>Astrephomene</taxon>
    </lineage>
</organism>
<evidence type="ECO:0000313" key="2">
    <source>
        <dbReference type="EMBL" id="GFR49368.1"/>
    </source>
</evidence>
<gene>
    <name evidence="2" type="ORF">Agub_g11394</name>
</gene>
<dbReference type="InterPro" id="IPR037401">
    <property type="entry name" value="SnoaL-like"/>
</dbReference>
<dbReference type="SUPFAM" id="SSF54427">
    <property type="entry name" value="NTF2-like"/>
    <property type="match status" value="1"/>
</dbReference>
<feature type="domain" description="SnoaL-like" evidence="1">
    <location>
        <begin position="94"/>
        <end position="212"/>
    </location>
</feature>
<evidence type="ECO:0000313" key="3">
    <source>
        <dbReference type="Proteomes" id="UP001054857"/>
    </source>
</evidence>
<dbReference type="Pfam" id="PF13474">
    <property type="entry name" value="SnoaL_3"/>
    <property type="match status" value="1"/>
</dbReference>